<organism evidence="2 3">
    <name type="scientific">Parapusillimonas granuli</name>
    <dbReference type="NCBI Taxonomy" id="380911"/>
    <lineage>
        <taxon>Bacteria</taxon>
        <taxon>Pseudomonadati</taxon>
        <taxon>Pseudomonadota</taxon>
        <taxon>Betaproteobacteria</taxon>
        <taxon>Burkholderiales</taxon>
        <taxon>Alcaligenaceae</taxon>
        <taxon>Parapusillimonas</taxon>
    </lineage>
</organism>
<feature type="signal peptide" evidence="1">
    <location>
        <begin position="1"/>
        <end position="19"/>
    </location>
</feature>
<accession>A0A853FYS6</accession>
<dbReference type="Pfam" id="PF06226">
    <property type="entry name" value="DUF1007"/>
    <property type="match status" value="1"/>
</dbReference>
<dbReference type="AlphaFoldDB" id="A0A853FYS6"/>
<gene>
    <name evidence="2" type="ORF">H0A72_18280</name>
</gene>
<protein>
    <submittedName>
        <fullName evidence="2">DUF1007 family protein</fullName>
    </submittedName>
</protein>
<keyword evidence="3" id="KW-1185">Reference proteome</keyword>
<sequence>MTTRFPLLFLALLPLGVQAHPHAWIDVRSTIVMSAEGLISAIEEEWLFDDLYSAAVVGGFKNDSPGKAATVRDFAPEVIKNLEPYGYFMRLTADDRQIKLDTVTEYKSEMKGQQLMLSFTAPLAKPVDPSRYAVSFAVYDPTYYIHMAHLVAQPPTIRSRKKTACQARVEPARPSHEDLARAFALDQGASPQYDLGHLFAEKVLVQCK</sequence>
<evidence type="ECO:0000313" key="2">
    <source>
        <dbReference type="EMBL" id="NYT51264.1"/>
    </source>
</evidence>
<dbReference type="EMBL" id="JACCEM010000010">
    <property type="protein sequence ID" value="NYT51264.1"/>
    <property type="molecule type" value="Genomic_DNA"/>
</dbReference>
<evidence type="ECO:0000313" key="3">
    <source>
        <dbReference type="Proteomes" id="UP000559809"/>
    </source>
</evidence>
<evidence type="ECO:0000256" key="1">
    <source>
        <dbReference type="SAM" id="SignalP"/>
    </source>
</evidence>
<keyword evidence="1" id="KW-0732">Signal</keyword>
<dbReference type="RefSeq" id="WP_180066071.1">
    <property type="nucleotide sequence ID" value="NZ_JACCEM010000010.1"/>
</dbReference>
<proteinExistence type="predicted"/>
<comment type="caution">
    <text evidence="2">The sequence shown here is derived from an EMBL/GenBank/DDBJ whole genome shotgun (WGS) entry which is preliminary data.</text>
</comment>
<feature type="chain" id="PRO_5032622842" evidence="1">
    <location>
        <begin position="20"/>
        <end position="208"/>
    </location>
</feature>
<name>A0A853FYS6_9BURK</name>
<dbReference type="Proteomes" id="UP000559809">
    <property type="component" value="Unassembled WGS sequence"/>
</dbReference>
<reference evidence="2 3" key="1">
    <citation type="submission" date="2020-07" db="EMBL/GenBank/DDBJ databases">
        <title>Taxonomic revisions and descriptions of new bacterial species based on genomic comparisons in the high-G+C-content subgroup of the family Alcaligenaceae.</title>
        <authorList>
            <person name="Szabo A."/>
            <person name="Felfoldi T."/>
        </authorList>
    </citation>
    <scope>NUCLEOTIDE SEQUENCE [LARGE SCALE GENOMIC DNA]</scope>
    <source>
        <strain evidence="2 3">LMG 24012</strain>
    </source>
</reference>
<dbReference type="InterPro" id="IPR010412">
    <property type="entry name" value="DUF1007"/>
</dbReference>